<proteinExistence type="predicted"/>
<dbReference type="Proteomes" id="UP001159659">
    <property type="component" value="Unassembled WGS sequence"/>
</dbReference>
<dbReference type="EMBL" id="CANTFK010000978">
    <property type="protein sequence ID" value="CAI5735770.1"/>
    <property type="molecule type" value="Genomic_DNA"/>
</dbReference>
<comment type="caution">
    <text evidence="1">The sequence shown here is derived from an EMBL/GenBank/DDBJ whole genome shotgun (WGS) entry which is preliminary data.</text>
</comment>
<dbReference type="AlphaFoldDB" id="A0AAV0UFP7"/>
<evidence type="ECO:0000313" key="1">
    <source>
        <dbReference type="EMBL" id="CAI5735770.1"/>
    </source>
</evidence>
<reference evidence="1" key="1">
    <citation type="submission" date="2022-12" db="EMBL/GenBank/DDBJ databases">
        <authorList>
            <person name="Webb A."/>
        </authorList>
    </citation>
    <scope>NUCLEOTIDE SEQUENCE</scope>
    <source>
        <strain evidence="1">Pf2</strain>
    </source>
</reference>
<organism evidence="1 2">
    <name type="scientific">Peronospora farinosa</name>
    <dbReference type="NCBI Taxonomy" id="134698"/>
    <lineage>
        <taxon>Eukaryota</taxon>
        <taxon>Sar</taxon>
        <taxon>Stramenopiles</taxon>
        <taxon>Oomycota</taxon>
        <taxon>Peronosporomycetes</taxon>
        <taxon>Peronosporales</taxon>
        <taxon>Peronosporaceae</taxon>
        <taxon>Peronospora</taxon>
    </lineage>
</organism>
<accession>A0AAV0UFP7</accession>
<evidence type="ECO:0000313" key="2">
    <source>
        <dbReference type="Proteomes" id="UP001159659"/>
    </source>
</evidence>
<name>A0AAV0UFP7_9STRA</name>
<gene>
    <name evidence="1" type="ORF">PFR002_LOCUS7877</name>
</gene>
<sequence>MDPIQFLENVKTITVEKNFSSWQKKMGYANLRAFMEDKSKYSVLSGVDFDCGWTDPKCAPKLVPKCGILRTSGYLHNGPCEVWLNNKKVSSAQNCHLAFNKATHCIDYSSCKGTCTLYHYWLAERELKGKPSWQVYKACVSLTDGGKTVEPSKCTPIGADPEPYTQS</sequence>
<protein>
    <submittedName>
        <fullName evidence="1">Uncharacterized protein</fullName>
    </submittedName>
</protein>